<evidence type="ECO:0000313" key="2">
    <source>
        <dbReference type="EMBL" id="KIJ40167.1"/>
    </source>
</evidence>
<dbReference type="AlphaFoldDB" id="A0A0C9VFE3"/>
<dbReference type="InterPro" id="IPR052988">
    <property type="entry name" value="Oryzine_lactonohydrolase"/>
</dbReference>
<accession>A0A0C9VFE3</accession>
<protein>
    <submittedName>
        <fullName evidence="2">Unplaced genomic scaffold SPHSTscaffold_71, whole genome shotgun sequence</fullName>
    </submittedName>
</protein>
<dbReference type="Gene3D" id="2.120.10.30">
    <property type="entry name" value="TolB, C-terminal domain"/>
    <property type="match status" value="1"/>
</dbReference>
<proteinExistence type="predicted"/>
<gene>
    <name evidence="2" type="ORF">M422DRAFT_256999</name>
</gene>
<keyword evidence="3" id="KW-1185">Reference proteome</keyword>
<organism evidence="2 3">
    <name type="scientific">Sphaerobolus stellatus (strain SS14)</name>
    <dbReference type="NCBI Taxonomy" id="990650"/>
    <lineage>
        <taxon>Eukaryota</taxon>
        <taxon>Fungi</taxon>
        <taxon>Dikarya</taxon>
        <taxon>Basidiomycota</taxon>
        <taxon>Agaricomycotina</taxon>
        <taxon>Agaricomycetes</taxon>
        <taxon>Phallomycetidae</taxon>
        <taxon>Geastrales</taxon>
        <taxon>Sphaerobolaceae</taxon>
        <taxon>Sphaerobolus</taxon>
    </lineage>
</organism>
<evidence type="ECO:0000259" key="1">
    <source>
        <dbReference type="Pfam" id="PF08450"/>
    </source>
</evidence>
<reference evidence="2 3" key="1">
    <citation type="submission" date="2014-06" db="EMBL/GenBank/DDBJ databases">
        <title>Evolutionary Origins and Diversification of the Mycorrhizal Mutualists.</title>
        <authorList>
            <consortium name="DOE Joint Genome Institute"/>
            <consortium name="Mycorrhizal Genomics Consortium"/>
            <person name="Kohler A."/>
            <person name="Kuo A."/>
            <person name="Nagy L.G."/>
            <person name="Floudas D."/>
            <person name="Copeland A."/>
            <person name="Barry K.W."/>
            <person name="Cichocki N."/>
            <person name="Veneault-Fourrey C."/>
            <person name="LaButti K."/>
            <person name="Lindquist E.A."/>
            <person name="Lipzen A."/>
            <person name="Lundell T."/>
            <person name="Morin E."/>
            <person name="Murat C."/>
            <person name="Riley R."/>
            <person name="Ohm R."/>
            <person name="Sun H."/>
            <person name="Tunlid A."/>
            <person name="Henrissat B."/>
            <person name="Grigoriev I.V."/>
            <person name="Hibbett D.S."/>
            <person name="Martin F."/>
        </authorList>
    </citation>
    <scope>NUCLEOTIDE SEQUENCE [LARGE SCALE GENOMIC DNA]</scope>
    <source>
        <strain evidence="2 3">SS14</strain>
    </source>
</reference>
<dbReference type="HOGENOM" id="CLU_036110_1_2_1"/>
<dbReference type="InterPro" id="IPR011042">
    <property type="entry name" value="6-blade_b-propeller_TolB-like"/>
</dbReference>
<dbReference type="PANTHER" id="PTHR47064:SF2">
    <property type="entry name" value="SMP-30_GLUCONOLACTONASE_LRE-LIKE REGION DOMAIN-CONTAINING PROTEIN-RELATED"/>
    <property type="match status" value="1"/>
</dbReference>
<dbReference type="Pfam" id="PF08450">
    <property type="entry name" value="SGL"/>
    <property type="match status" value="1"/>
</dbReference>
<dbReference type="OrthoDB" id="423498at2759"/>
<dbReference type="Proteomes" id="UP000054279">
    <property type="component" value="Unassembled WGS sequence"/>
</dbReference>
<dbReference type="InterPro" id="IPR013658">
    <property type="entry name" value="SGL"/>
</dbReference>
<dbReference type="PANTHER" id="PTHR47064">
    <property type="entry name" value="PUTATIVE (AFU_ORTHOLOGUE AFUA_1G08990)-RELATED"/>
    <property type="match status" value="1"/>
</dbReference>
<dbReference type="EMBL" id="KN837146">
    <property type="protein sequence ID" value="KIJ40167.1"/>
    <property type="molecule type" value="Genomic_DNA"/>
</dbReference>
<name>A0A0C9VFE3_SPHS4</name>
<sequence length="334" mass="36213">MPSFFQVWYTKLLDILGSNVSVRIIADHDVGEFAFAHEVPIYNPIQDQVFFASSTGTTGVNHPANNQVNMISLKDVKGSGPQNINFTKVPIMPELQMVNGGTPLGRNLLFATNGFGTSPSRLELVNPRPPFNSTTILDNFHGRQFNSMNELKVHPTSGAVFFTDADYGLFLGFKPSPALPDQVYRFDPKTGAVRVVADQFNQCDGIAFSPDGKIAYIGDSGAISNTCDATHPSTIYAFDVDPQSQQFRNRRVLAYIDTLIPDGIEVDSKGNVYASTGDGIQIYDSTGVLLGKIFTGTPSSNHIFAGAGRLVVLADLKIFLVEFAAAPLIIQLQA</sequence>
<feature type="domain" description="SMP-30/Gluconolactonase/LRE-like region" evidence="1">
    <location>
        <begin position="134"/>
        <end position="308"/>
    </location>
</feature>
<dbReference type="SUPFAM" id="SSF63829">
    <property type="entry name" value="Calcium-dependent phosphotriesterase"/>
    <property type="match status" value="1"/>
</dbReference>
<evidence type="ECO:0000313" key="3">
    <source>
        <dbReference type="Proteomes" id="UP000054279"/>
    </source>
</evidence>